<keyword evidence="1" id="KW-0812">Transmembrane</keyword>
<dbReference type="InterPro" id="IPR021517">
    <property type="entry name" value="DUF3180"/>
</dbReference>
<reference evidence="2" key="1">
    <citation type="submission" date="2020-05" db="EMBL/GenBank/DDBJ databases">
        <authorList>
            <person name="Chiriac C."/>
            <person name="Salcher M."/>
            <person name="Ghai R."/>
            <person name="Kavagutti S V."/>
        </authorList>
    </citation>
    <scope>NUCLEOTIDE SEQUENCE</scope>
</reference>
<protein>
    <submittedName>
        <fullName evidence="2">Unannotated protein</fullName>
    </submittedName>
</protein>
<proteinExistence type="predicted"/>
<dbReference type="EMBL" id="CAESAJ010000194">
    <property type="protein sequence ID" value="CAB4344417.1"/>
    <property type="molecule type" value="Genomic_DNA"/>
</dbReference>
<keyword evidence="1" id="KW-1133">Transmembrane helix</keyword>
<accession>A0A6J5ZU80</accession>
<evidence type="ECO:0000313" key="2">
    <source>
        <dbReference type="EMBL" id="CAB4344417.1"/>
    </source>
</evidence>
<feature type="transmembrane region" description="Helical" evidence="1">
    <location>
        <begin position="38"/>
        <end position="61"/>
    </location>
</feature>
<gene>
    <name evidence="2" type="ORF">UFOPK3770_01289</name>
</gene>
<dbReference type="AlphaFoldDB" id="A0A6J5ZU80"/>
<sequence>MKLAPTKIATLLLLAAFATGFGWSVNRVWPQLFGQSPSVPWLAAYILVLMAITLLGWTLHVRARIHPEPGKPRMPALLAARTVALAMASSRVGAVVGGFYCGFLLVSLSDLDAPAGKQRAIVCGVATLAAVAITVIAMWLERICQIPSPPTTVNGSEQKA</sequence>
<evidence type="ECO:0000256" key="1">
    <source>
        <dbReference type="SAM" id="Phobius"/>
    </source>
</evidence>
<keyword evidence="1" id="KW-0472">Membrane</keyword>
<dbReference type="Pfam" id="PF11377">
    <property type="entry name" value="DUF3180"/>
    <property type="match status" value="1"/>
</dbReference>
<feature type="transmembrane region" description="Helical" evidence="1">
    <location>
        <begin position="118"/>
        <end position="140"/>
    </location>
</feature>
<organism evidence="2">
    <name type="scientific">freshwater metagenome</name>
    <dbReference type="NCBI Taxonomy" id="449393"/>
    <lineage>
        <taxon>unclassified sequences</taxon>
        <taxon>metagenomes</taxon>
        <taxon>ecological metagenomes</taxon>
    </lineage>
</organism>
<name>A0A6J5ZU80_9ZZZZ</name>
<feature type="transmembrane region" description="Helical" evidence="1">
    <location>
        <begin position="82"/>
        <end position="106"/>
    </location>
</feature>